<dbReference type="EMBL" id="ANAH02000011">
    <property type="protein sequence ID" value="EPX60816.1"/>
    <property type="molecule type" value="Genomic_DNA"/>
</dbReference>
<dbReference type="SFLD" id="SFLDS00019">
    <property type="entry name" value="Glutathione_Transferase_(cytos"/>
    <property type="match status" value="1"/>
</dbReference>
<evidence type="ECO:0000256" key="2">
    <source>
        <dbReference type="ARBA" id="ARBA00022679"/>
    </source>
</evidence>
<keyword evidence="7" id="KW-1185">Reference proteome</keyword>
<dbReference type="OrthoDB" id="9810080at2"/>
<evidence type="ECO:0000259" key="5">
    <source>
        <dbReference type="PROSITE" id="PS50405"/>
    </source>
</evidence>
<dbReference type="Gene3D" id="1.20.1050.10">
    <property type="match status" value="1"/>
</dbReference>
<reference evidence="6" key="1">
    <citation type="submission" date="2013-05" db="EMBL/GenBank/DDBJ databases">
        <title>Genome assembly of Cystobacter fuscus DSM 2262.</title>
        <authorList>
            <person name="Sharma G."/>
            <person name="Khatri I."/>
            <person name="Kaur C."/>
            <person name="Mayilraj S."/>
            <person name="Subramanian S."/>
        </authorList>
    </citation>
    <scope>NUCLEOTIDE SEQUENCE [LARGE SCALE GENOMIC DNA]</scope>
    <source>
        <strain evidence="6">DSM 2262</strain>
    </source>
</reference>
<comment type="caution">
    <text evidence="6">The sequence shown here is derived from an EMBL/GenBank/DDBJ whole genome shotgun (WGS) entry which is preliminary data.</text>
</comment>
<evidence type="ECO:0000313" key="6">
    <source>
        <dbReference type="EMBL" id="EPX60816.1"/>
    </source>
</evidence>
<dbReference type="InterPro" id="IPR004046">
    <property type="entry name" value="GST_C"/>
</dbReference>
<sequence length="218" mass="24753">MLTLHHLGRSQSERIVWLCEELGLDYELKRYERRKDNRLAPPEYKALHPMGTAPIITDGDLVLGESGAIAEYLIETHGNGRLAVKRGQPGFTDYLYWFHFANGTLQPVVLQVRYLERADPSEKNAVLQAAKERFNLVFSTVEKRLGEAPYLAGKELTAADIMIVFSLTTMRLFKPYDLSPWPNILAYLQRIGARPAYQRAMQKADPDMPPVLEAKPPV</sequence>
<feature type="domain" description="GST N-terminal" evidence="4">
    <location>
        <begin position="1"/>
        <end position="81"/>
    </location>
</feature>
<dbReference type="Gene3D" id="3.40.30.10">
    <property type="entry name" value="Glutaredoxin"/>
    <property type="match status" value="1"/>
</dbReference>
<protein>
    <recommendedName>
        <fullName evidence="1">glutathione transferase</fullName>
        <ecNumber evidence="1">2.5.1.18</ecNumber>
    </recommendedName>
</protein>
<dbReference type="SFLD" id="SFLDG01150">
    <property type="entry name" value="Main.1:_Beta-like"/>
    <property type="match status" value="1"/>
</dbReference>
<dbReference type="FunFam" id="3.40.30.10:FF:000156">
    <property type="entry name" value="Glutathione S-transferase 1"/>
    <property type="match status" value="1"/>
</dbReference>
<evidence type="ECO:0000256" key="3">
    <source>
        <dbReference type="ARBA" id="ARBA00047960"/>
    </source>
</evidence>
<dbReference type="GO" id="GO:0004364">
    <property type="term" value="F:glutathione transferase activity"/>
    <property type="evidence" value="ECO:0007669"/>
    <property type="project" value="UniProtKB-EC"/>
</dbReference>
<dbReference type="Proteomes" id="UP000011682">
    <property type="component" value="Unassembled WGS sequence"/>
</dbReference>
<proteinExistence type="predicted"/>
<dbReference type="InterPro" id="IPR040079">
    <property type="entry name" value="Glutathione_S-Trfase"/>
</dbReference>
<organism evidence="6 7">
    <name type="scientific">Cystobacter fuscus (strain ATCC 25194 / DSM 2262 / NBRC 100088 / M29)</name>
    <dbReference type="NCBI Taxonomy" id="1242864"/>
    <lineage>
        <taxon>Bacteria</taxon>
        <taxon>Pseudomonadati</taxon>
        <taxon>Myxococcota</taxon>
        <taxon>Myxococcia</taxon>
        <taxon>Myxococcales</taxon>
        <taxon>Cystobacterineae</taxon>
        <taxon>Archangiaceae</taxon>
        <taxon>Cystobacter</taxon>
    </lineage>
</organism>
<feature type="domain" description="GST C-terminal" evidence="5">
    <location>
        <begin position="87"/>
        <end position="210"/>
    </location>
</feature>
<dbReference type="eggNOG" id="COG0625">
    <property type="taxonomic scope" value="Bacteria"/>
</dbReference>
<dbReference type="AlphaFoldDB" id="S9PCI7"/>
<dbReference type="Pfam" id="PF13409">
    <property type="entry name" value="GST_N_2"/>
    <property type="match status" value="1"/>
</dbReference>
<dbReference type="InterPro" id="IPR004045">
    <property type="entry name" value="Glutathione_S-Trfase_N"/>
</dbReference>
<dbReference type="InterPro" id="IPR036282">
    <property type="entry name" value="Glutathione-S-Trfase_C_sf"/>
</dbReference>
<dbReference type="Pfam" id="PF00043">
    <property type="entry name" value="GST_C"/>
    <property type="match status" value="1"/>
</dbReference>
<dbReference type="GO" id="GO:0005737">
    <property type="term" value="C:cytoplasm"/>
    <property type="evidence" value="ECO:0007669"/>
    <property type="project" value="UniProtKB-ARBA"/>
</dbReference>
<evidence type="ECO:0000256" key="1">
    <source>
        <dbReference type="ARBA" id="ARBA00012452"/>
    </source>
</evidence>
<dbReference type="SFLD" id="SFLDG00358">
    <property type="entry name" value="Main_(cytGST)"/>
    <property type="match status" value="1"/>
</dbReference>
<dbReference type="CDD" id="cd03046">
    <property type="entry name" value="GST_N_GTT1_like"/>
    <property type="match status" value="1"/>
</dbReference>
<dbReference type="InterPro" id="IPR010987">
    <property type="entry name" value="Glutathione-S-Trfase_C-like"/>
</dbReference>
<gene>
    <name evidence="6" type="ORF">D187_001465</name>
</gene>
<dbReference type="PROSITE" id="PS50404">
    <property type="entry name" value="GST_NTER"/>
    <property type="match status" value="1"/>
</dbReference>
<dbReference type="PROSITE" id="PS50405">
    <property type="entry name" value="GST_CTER"/>
    <property type="match status" value="1"/>
</dbReference>
<dbReference type="PANTHER" id="PTHR44051">
    <property type="entry name" value="GLUTATHIONE S-TRANSFERASE-RELATED"/>
    <property type="match status" value="1"/>
</dbReference>
<dbReference type="EC" id="2.5.1.18" evidence="1"/>
<dbReference type="SUPFAM" id="SSF52833">
    <property type="entry name" value="Thioredoxin-like"/>
    <property type="match status" value="1"/>
</dbReference>
<dbReference type="InterPro" id="IPR036249">
    <property type="entry name" value="Thioredoxin-like_sf"/>
</dbReference>
<evidence type="ECO:0000313" key="7">
    <source>
        <dbReference type="Proteomes" id="UP000011682"/>
    </source>
</evidence>
<dbReference type="PANTHER" id="PTHR44051:SF9">
    <property type="entry name" value="GLUTATHIONE S-TRANSFERASE 1"/>
    <property type="match status" value="1"/>
</dbReference>
<dbReference type="RefSeq" id="WP_002626604.1">
    <property type="nucleotide sequence ID" value="NZ_ANAH02000011.1"/>
</dbReference>
<name>S9PCI7_CYSF2</name>
<keyword evidence="2" id="KW-0808">Transferase</keyword>
<accession>S9PCI7</accession>
<dbReference type="SUPFAM" id="SSF47616">
    <property type="entry name" value="GST C-terminal domain-like"/>
    <property type="match status" value="1"/>
</dbReference>
<dbReference type="GO" id="GO:0004601">
    <property type="term" value="F:peroxidase activity"/>
    <property type="evidence" value="ECO:0007669"/>
    <property type="project" value="UniProtKB-ARBA"/>
</dbReference>
<comment type="catalytic activity">
    <reaction evidence="3">
        <text>RX + glutathione = an S-substituted glutathione + a halide anion + H(+)</text>
        <dbReference type="Rhea" id="RHEA:16437"/>
        <dbReference type="ChEBI" id="CHEBI:15378"/>
        <dbReference type="ChEBI" id="CHEBI:16042"/>
        <dbReference type="ChEBI" id="CHEBI:17792"/>
        <dbReference type="ChEBI" id="CHEBI:57925"/>
        <dbReference type="ChEBI" id="CHEBI:90779"/>
        <dbReference type="EC" id="2.5.1.18"/>
    </reaction>
</comment>
<evidence type="ECO:0000259" key="4">
    <source>
        <dbReference type="PROSITE" id="PS50404"/>
    </source>
</evidence>